<feature type="region of interest" description="Disordered" evidence="1">
    <location>
        <begin position="91"/>
        <end position="122"/>
    </location>
</feature>
<organism evidence="3 4">
    <name type="scientific">Pleurotus ostreatus (strain PC15)</name>
    <name type="common">Oyster mushroom</name>
    <dbReference type="NCBI Taxonomy" id="1137138"/>
    <lineage>
        <taxon>Eukaryota</taxon>
        <taxon>Fungi</taxon>
        <taxon>Dikarya</taxon>
        <taxon>Basidiomycota</taxon>
        <taxon>Agaricomycotina</taxon>
        <taxon>Agaricomycetes</taxon>
        <taxon>Agaricomycetidae</taxon>
        <taxon>Agaricales</taxon>
        <taxon>Pleurotineae</taxon>
        <taxon>Pleurotaceae</taxon>
        <taxon>Pleurotus</taxon>
    </lineage>
</organism>
<feature type="region of interest" description="Disordered" evidence="1">
    <location>
        <begin position="149"/>
        <end position="174"/>
    </location>
</feature>
<dbReference type="OrthoDB" id="2913921at2759"/>
<feature type="signal peptide" evidence="2">
    <location>
        <begin position="1"/>
        <end position="22"/>
    </location>
</feature>
<evidence type="ECO:0000256" key="1">
    <source>
        <dbReference type="SAM" id="MobiDB-lite"/>
    </source>
</evidence>
<reference evidence="4" key="1">
    <citation type="journal article" date="2014" name="Proc. Natl. Acad. Sci. U.S.A.">
        <title>Extensive sampling of basidiomycete genomes demonstrates inadequacy of the white-rot/brown-rot paradigm for wood decay fungi.</title>
        <authorList>
            <person name="Riley R."/>
            <person name="Salamov A.A."/>
            <person name="Brown D.W."/>
            <person name="Nagy L.G."/>
            <person name="Floudas D."/>
            <person name="Held B.W."/>
            <person name="Levasseur A."/>
            <person name="Lombard V."/>
            <person name="Morin E."/>
            <person name="Otillar R."/>
            <person name="Lindquist E.A."/>
            <person name="Sun H."/>
            <person name="LaButti K.M."/>
            <person name="Schmutz J."/>
            <person name="Jabbour D."/>
            <person name="Luo H."/>
            <person name="Baker S.E."/>
            <person name="Pisabarro A.G."/>
            <person name="Walton J.D."/>
            <person name="Blanchette R.A."/>
            <person name="Henrissat B."/>
            <person name="Martin F."/>
            <person name="Cullen D."/>
            <person name="Hibbett D.S."/>
            <person name="Grigoriev I.V."/>
        </authorList>
    </citation>
    <scope>NUCLEOTIDE SEQUENCE [LARGE SCALE GENOMIC DNA]</scope>
    <source>
        <strain evidence="4">PC15</strain>
    </source>
</reference>
<feature type="compositionally biased region" description="Low complexity" evidence="1">
    <location>
        <begin position="108"/>
        <end position="122"/>
    </location>
</feature>
<evidence type="ECO:0000313" key="3">
    <source>
        <dbReference type="EMBL" id="KDQ32695.1"/>
    </source>
</evidence>
<dbReference type="InParanoid" id="A0A067P0B9"/>
<accession>A0A067P0B9</accession>
<dbReference type="HOGENOM" id="CLU_1390755_0_0_1"/>
<dbReference type="EMBL" id="KL198004">
    <property type="protein sequence ID" value="KDQ32695.1"/>
    <property type="molecule type" value="Genomic_DNA"/>
</dbReference>
<dbReference type="VEuPathDB" id="FungiDB:PLEOSDRAFT_1091176"/>
<evidence type="ECO:0000313" key="4">
    <source>
        <dbReference type="Proteomes" id="UP000027073"/>
    </source>
</evidence>
<name>A0A067P0B9_PLEO1</name>
<dbReference type="Proteomes" id="UP000027073">
    <property type="component" value="Unassembled WGS sequence"/>
</dbReference>
<sequence length="196" mass="20760">MTSSSMKLAVVVCFALAFPSIAAPTPITRDGEANIPGWQSIYGVGPVVQSKAIESEAPGIPGWHPIYGHGPIVPSHSNGREVDAPVPRPTKYAIDYLPNKGQGNVDDASPAPTTTAKKPNPSKYAIDYLPGYPVTTAPKPNPSKYAIDYLPGYGSRPSSPTTVDDNANLPKPTKSSKYAIDYMPTWAVPAPKETSV</sequence>
<proteinExistence type="predicted"/>
<feature type="compositionally biased region" description="Polar residues" evidence="1">
    <location>
        <begin position="156"/>
        <end position="165"/>
    </location>
</feature>
<feature type="chain" id="PRO_5001642773" evidence="2">
    <location>
        <begin position="23"/>
        <end position="196"/>
    </location>
</feature>
<keyword evidence="2" id="KW-0732">Signal</keyword>
<dbReference type="AlphaFoldDB" id="A0A067P0B9"/>
<evidence type="ECO:0000256" key="2">
    <source>
        <dbReference type="SAM" id="SignalP"/>
    </source>
</evidence>
<gene>
    <name evidence="3" type="ORF">PLEOSDRAFT_1091176</name>
</gene>
<protein>
    <submittedName>
        <fullName evidence="3">Uncharacterized protein</fullName>
    </submittedName>
</protein>